<keyword evidence="10" id="KW-1185">Reference proteome</keyword>
<keyword evidence="5 8" id="KW-0812">Transmembrane</keyword>
<evidence type="ECO:0000256" key="4">
    <source>
        <dbReference type="ARBA" id="ARBA00022475"/>
    </source>
</evidence>
<dbReference type="Gene3D" id="1.10.3470.10">
    <property type="entry name" value="ABC transporter involved in vitamin B12 uptake, BtuC"/>
    <property type="match status" value="1"/>
</dbReference>
<dbReference type="InterPro" id="IPR037294">
    <property type="entry name" value="ABC_BtuC-like"/>
</dbReference>
<dbReference type="SUPFAM" id="SSF81345">
    <property type="entry name" value="ABC transporter involved in vitamin B12 uptake, BtuC"/>
    <property type="match status" value="1"/>
</dbReference>
<dbReference type="Proteomes" id="UP001209257">
    <property type="component" value="Unassembled WGS sequence"/>
</dbReference>
<feature type="transmembrane region" description="Helical" evidence="8">
    <location>
        <begin position="77"/>
        <end position="98"/>
    </location>
</feature>
<feature type="transmembrane region" description="Helical" evidence="8">
    <location>
        <begin position="136"/>
        <end position="158"/>
    </location>
</feature>
<proteinExistence type="inferred from homology"/>
<feature type="transmembrane region" description="Helical" evidence="8">
    <location>
        <begin position="229"/>
        <end position="255"/>
    </location>
</feature>
<keyword evidence="3" id="KW-0813">Transport</keyword>
<dbReference type="PROSITE" id="PS51257">
    <property type="entry name" value="PROKAR_LIPOPROTEIN"/>
    <property type="match status" value="1"/>
</dbReference>
<reference evidence="10" key="1">
    <citation type="submission" date="2023-07" db="EMBL/GenBank/DDBJ databases">
        <title>Study on multiphase classification of strain Alteromonas salexigens isolated from the Yellow Sea.</title>
        <authorList>
            <person name="Sun L."/>
        </authorList>
    </citation>
    <scope>NUCLEOTIDE SEQUENCE [LARGE SCALE GENOMIC DNA]</scope>
    <source>
        <strain evidence="10">ASW11-19</strain>
    </source>
</reference>
<evidence type="ECO:0000256" key="7">
    <source>
        <dbReference type="ARBA" id="ARBA00023136"/>
    </source>
</evidence>
<comment type="caution">
    <text evidence="9">The sequence shown here is derived from an EMBL/GenBank/DDBJ whole genome shotgun (WGS) entry which is preliminary data.</text>
</comment>
<dbReference type="PANTHER" id="PTHR30472:SF25">
    <property type="entry name" value="ABC TRANSPORTER PERMEASE PROTEIN MJ0876-RELATED"/>
    <property type="match status" value="1"/>
</dbReference>
<dbReference type="PANTHER" id="PTHR30472">
    <property type="entry name" value="FERRIC ENTEROBACTIN TRANSPORT SYSTEM PERMEASE PROTEIN"/>
    <property type="match status" value="1"/>
</dbReference>
<evidence type="ECO:0000256" key="6">
    <source>
        <dbReference type="ARBA" id="ARBA00022989"/>
    </source>
</evidence>
<organism evidence="9 10">
    <name type="scientific">Alteromonas salexigens</name>
    <dbReference type="NCBI Taxonomy" id="2982530"/>
    <lineage>
        <taxon>Bacteria</taxon>
        <taxon>Pseudomonadati</taxon>
        <taxon>Pseudomonadota</taxon>
        <taxon>Gammaproteobacteria</taxon>
        <taxon>Alteromonadales</taxon>
        <taxon>Alteromonadaceae</taxon>
        <taxon>Alteromonas/Salinimonas group</taxon>
        <taxon>Alteromonas</taxon>
    </lineage>
</organism>
<comment type="similarity">
    <text evidence="2">Belongs to the binding-protein-dependent transport system permease family. FecCD subfamily.</text>
</comment>
<evidence type="ECO:0000256" key="2">
    <source>
        <dbReference type="ARBA" id="ARBA00007935"/>
    </source>
</evidence>
<dbReference type="InterPro" id="IPR000522">
    <property type="entry name" value="ABC_transptr_permease_BtuC"/>
</dbReference>
<comment type="subcellular location">
    <subcellularLocation>
        <location evidence="1">Cell membrane</location>
        <topology evidence="1">Multi-pass membrane protein</topology>
    </subcellularLocation>
</comment>
<evidence type="ECO:0000313" key="10">
    <source>
        <dbReference type="Proteomes" id="UP001209257"/>
    </source>
</evidence>
<dbReference type="Pfam" id="PF01032">
    <property type="entry name" value="FecCD"/>
    <property type="match status" value="1"/>
</dbReference>
<evidence type="ECO:0000256" key="5">
    <source>
        <dbReference type="ARBA" id="ARBA00022692"/>
    </source>
</evidence>
<dbReference type="EMBL" id="JAOTJC010000008">
    <property type="protein sequence ID" value="MCU7555258.1"/>
    <property type="molecule type" value="Genomic_DNA"/>
</dbReference>
<feature type="transmembrane region" description="Helical" evidence="8">
    <location>
        <begin position="44"/>
        <end position="65"/>
    </location>
</feature>
<feature type="transmembrane region" description="Helical" evidence="8">
    <location>
        <begin position="104"/>
        <end position="124"/>
    </location>
</feature>
<feature type="transmembrane region" description="Helical" evidence="8">
    <location>
        <begin position="178"/>
        <end position="198"/>
    </location>
</feature>
<dbReference type="RefSeq" id="WP_262994722.1">
    <property type="nucleotide sequence ID" value="NZ_JAOTJC010000008.1"/>
</dbReference>
<evidence type="ECO:0000256" key="8">
    <source>
        <dbReference type="SAM" id="Phobius"/>
    </source>
</evidence>
<protein>
    <submittedName>
        <fullName evidence="9">Iron ABC transporter permease</fullName>
    </submittedName>
</protein>
<name>A0ABT2VPL8_9ALTE</name>
<evidence type="ECO:0000313" key="9">
    <source>
        <dbReference type="EMBL" id="MCU7555258.1"/>
    </source>
</evidence>
<sequence length="319" mass="32999">MPGRGGVLGGLGLGCAGMVALIAASTLASDLAHDLKWHIFTSLQLPLILTAALTGAVLTVSAATLQVVLRNPLADPGIIGVTSGASLVAAVLILTAPVVMAEHFYYLLPLGCFVGAMASTWFIYRLARKLQQATVAVILAGIAIATLSGAVIAWLYLFSDAQSLRNLTFWLMGSLYQADGTILVVAGPIMLVSCVVQIRAAKALNWLYAGDHAAIAAGVSPQKIIQRSLLAASVGVGAAVSVAGSIAFLGLLVPHLLRLALGFDNRLILPASALCGALFLLTVGAATEWLGVITLPVSMITATLGGPLLLWAIYRGQWR</sequence>
<feature type="transmembrane region" description="Helical" evidence="8">
    <location>
        <begin position="293"/>
        <end position="314"/>
    </location>
</feature>
<accession>A0ABT2VPL8</accession>
<evidence type="ECO:0000256" key="1">
    <source>
        <dbReference type="ARBA" id="ARBA00004651"/>
    </source>
</evidence>
<feature type="transmembrane region" description="Helical" evidence="8">
    <location>
        <begin position="267"/>
        <end position="286"/>
    </location>
</feature>
<gene>
    <name evidence="9" type="ORF">OCL06_11700</name>
</gene>
<keyword evidence="4" id="KW-1003">Cell membrane</keyword>
<keyword evidence="7 8" id="KW-0472">Membrane</keyword>
<keyword evidence="6 8" id="KW-1133">Transmembrane helix</keyword>
<dbReference type="CDD" id="cd06550">
    <property type="entry name" value="TM_ABC_iron-siderophores_like"/>
    <property type="match status" value="1"/>
</dbReference>
<evidence type="ECO:0000256" key="3">
    <source>
        <dbReference type="ARBA" id="ARBA00022448"/>
    </source>
</evidence>